<reference evidence="1 2" key="1">
    <citation type="submission" date="2014-04" db="EMBL/GenBank/DDBJ databases">
        <authorList>
            <consortium name="DOE Joint Genome Institute"/>
            <person name="Kuo A."/>
            <person name="Ruytinx J."/>
            <person name="Rineau F."/>
            <person name="Colpaert J."/>
            <person name="Kohler A."/>
            <person name="Nagy L.G."/>
            <person name="Floudas D."/>
            <person name="Copeland A."/>
            <person name="Barry K.W."/>
            <person name="Cichocki N."/>
            <person name="Veneault-Fourrey C."/>
            <person name="LaButti K."/>
            <person name="Lindquist E.A."/>
            <person name="Lipzen A."/>
            <person name="Lundell T."/>
            <person name="Morin E."/>
            <person name="Murat C."/>
            <person name="Sun H."/>
            <person name="Tunlid A."/>
            <person name="Henrissat B."/>
            <person name="Grigoriev I.V."/>
            <person name="Hibbett D.S."/>
            <person name="Martin F."/>
            <person name="Nordberg H.P."/>
            <person name="Cantor M.N."/>
            <person name="Hua S.X."/>
        </authorList>
    </citation>
    <scope>NUCLEOTIDE SEQUENCE [LARGE SCALE GENOMIC DNA]</scope>
    <source>
        <strain evidence="1 2">UH-Slu-Lm8-n1</strain>
    </source>
</reference>
<dbReference type="Proteomes" id="UP000054485">
    <property type="component" value="Unassembled WGS sequence"/>
</dbReference>
<evidence type="ECO:0000313" key="2">
    <source>
        <dbReference type="Proteomes" id="UP000054485"/>
    </source>
</evidence>
<sequence>MRAMHSVLQASRSRLNDPVQLSAEPVWASSPCCRSHLVCVGWPLRLSSQSTWLLGLRFAMPLHKLDPQGHPNYPIIRSTDLTE</sequence>
<accession>A0A0D0A4U3</accession>
<name>A0A0D0A4U3_9AGAM</name>
<dbReference type="EMBL" id="KN835984">
    <property type="protein sequence ID" value="KIK33259.1"/>
    <property type="molecule type" value="Genomic_DNA"/>
</dbReference>
<protein>
    <submittedName>
        <fullName evidence="1">Uncharacterized protein</fullName>
    </submittedName>
</protein>
<reference evidence="2" key="2">
    <citation type="submission" date="2015-01" db="EMBL/GenBank/DDBJ databases">
        <title>Evolutionary Origins and Diversification of the Mycorrhizal Mutualists.</title>
        <authorList>
            <consortium name="DOE Joint Genome Institute"/>
            <consortium name="Mycorrhizal Genomics Consortium"/>
            <person name="Kohler A."/>
            <person name="Kuo A."/>
            <person name="Nagy L.G."/>
            <person name="Floudas D."/>
            <person name="Copeland A."/>
            <person name="Barry K.W."/>
            <person name="Cichocki N."/>
            <person name="Veneault-Fourrey C."/>
            <person name="LaButti K."/>
            <person name="Lindquist E.A."/>
            <person name="Lipzen A."/>
            <person name="Lundell T."/>
            <person name="Morin E."/>
            <person name="Murat C."/>
            <person name="Riley R."/>
            <person name="Ohm R."/>
            <person name="Sun H."/>
            <person name="Tunlid A."/>
            <person name="Henrissat B."/>
            <person name="Grigoriev I.V."/>
            <person name="Hibbett D.S."/>
            <person name="Martin F."/>
        </authorList>
    </citation>
    <scope>NUCLEOTIDE SEQUENCE [LARGE SCALE GENOMIC DNA]</scope>
    <source>
        <strain evidence="2">UH-Slu-Lm8-n1</strain>
    </source>
</reference>
<proteinExistence type="predicted"/>
<organism evidence="1 2">
    <name type="scientific">Suillus luteus UH-Slu-Lm8-n1</name>
    <dbReference type="NCBI Taxonomy" id="930992"/>
    <lineage>
        <taxon>Eukaryota</taxon>
        <taxon>Fungi</taxon>
        <taxon>Dikarya</taxon>
        <taxon>Basidiomycota</taxon>
        <taxon>Agaricomycotina</taxon>
        <taxon>Agaricomycetes</taxon>
        <taxon>Agaricomycetidae</taxon>
        <taxon>Boletales</taxon>
        <taxon>Suillineae</taxon>
        <taxon>Suillaceae</taxon>
        <taxon>Suillus</taxon>
    </lineage>
</organism>
<dbReference type="InParanoid" id="A0A0D0A4U3"/>
<dbReference type="AlphaFoldDB" id="A0A0D0A4U3"/>
<keyword evidence="2" id="KW-1185">Reference proteome</keyword>
<dbReference type="HOGENOM" id="CLU_2544140_0_0_1"/>
<evidence type="ECO:0000313" key="1">
    <source>
        <dbReference type="EMBL" id="KIK33259.1"/>
    </source>
</evidence>
<gene>
    <name evidence="1" type="ORF">CY34DRAFT_720222</name>
</gene>